<keyword evidence="7" id="KW-1185">Reference proteome</keyword>
<evidence type="ECO:0000313" key="6">
    <source>
        <dbReference type="EMBL" id="KIH98082.1"/>
    </source>
</evidence>
<evidence type="ECO:0000256" key="1">
    <source>
        <dbReference type="ARBA" id="ARBA00023015"/>
    </source>
</evidence>
<dbReference type="Gene3D" id="1.10.357.10">
    <property type="entry name" value="Tetracycline Repressor, domain 2"/>
    <property type="match status" value="1"/>
</dbReference>
<dbReference type="Proteomes" id="UP000031675">
    <property type="component" value="Unassembled WGS sequence"/>
</dbReference>
<evidence type="ECO:0000313" key="7">
    <source>
        <dbReference type="Proteomes" id="UP000031675"/>
    </source>
</evidence>
<feature type="DNA-binding region" description="H-T-H motif" evidence="4">
    <location>
        <begin position="31"/>
        <end position="50"/>
    </location>
</feature>
<dbReference type="OrthoDB" id="9816296at2"/>
<dbReference type="AlphaFoldDB" id="A0A0C2JMI9"/>
<dbReference type="GO" id="GO:0003677">
    <property type="term" value="F:DNA binding"/>
    <property type="evidence" value="ECO:0007669"/>
    <property type="project" value="UniProtKB-UniRule"/>
</dbReference>
<dbReference type="SUPFAM" id="SSF46689">
    <property type="entry name" value="Homeodomain-like"/>
    <property type="match status" value="1"/>
</dbReference>
<proteinExistence type="predicted"/>
<dbReference type="InterPro" id="IPR036271">
    <property type="entry name" value="Tet_transcr_reg_TetR-rel_C_sf"/>
</dbReference>
<dbReference type="InterPro" id="IPR001647">
    <property type="entry name" value="HTH_TetR"/>
</dbReference>
<dbReference type="EMBL" id="JROO01000029">
    <property type="protein sequence ID" value="KIH98082.1"/>
    <property type="molecule type" value="Genomic_DNA"/>
</dbReference>
<reference evidence="7" key="1">
    <citation type="journal article" date="2015" name="Chem. Biol.">
        <title>Structure, bioactivity, and resistance mechanism of streptomonomicin, an unusual lasso Peptide from an understudied halophilic actinomycete.</title>
        <authorList>
            <person name="Metelev M."/>
            <person name="Tietz J.I."/>
            <person name="Melby J.O."/>
            <person name="Blair P.M."/>
            <person name="Zhu L."/>
            <person name="Livnat I."/>
            <person name="Severinov K."/>
            <person name="Mitchell D.A."/>
        </authorList>
    </citation>
    <scope>NUCLEOTIDE SEQUENCE [LARGE SCALE GENOMIC DNA]</scope>
    <source>
        <strain evidence="7">YIM 90003</strain>
    </source>
</reference>
<dbReference type="SUPFAM" id="SSF48498">
    <property type="entry name" value="Tetracyclin repressor-like, C-terminal domain"/>
    <property type="match status" value="1"/>
</dbReference>
<keyword evidence="3" id="KW-0804">Transcription</keyword>
<keyword evidence="1" id="KW-0805">Transcription regulation</keyword>
<comment type="caution">
    <text evidence="6">The sequence shown here is derived from an EMBL/GenBank/DDBJ whole genome shotgun (WGS) entry which is preliminary data.</text>
</comment>
<dbReference type="PROSITE" id="PS50977">
    <property type="entry name" value="HTH_TETR_2"/>
    <property type="match status" value="1"/>
</dbReference>
<dbReference type="PANTHER" id="PTHR47506:SF6">
    <property type="entry name" value="HTH-TYPE TRANSCRIPTIONAL REPRESSOR NEMR"/>
    <property type="match status" value="1"/>
</dbReference>
<dbReference type="InterPro" id="IPR009057">
    <property type="entry name" value="Homeodomain-like_sf"/>
</dbReference>
<keyword evidence="2 4" id="KW-0238">DNA-binding</keyword>
<evidence type="ECO:0000256" key="4">
    <source>
        <dbReference type="PROSITE-ProRule" id="PRU00335"/>
    </source>
</evidence>
<feature type="domain" description="HTH tetR-type" evidence="5">
    <location>
        <begin position="7"/>
        <end position="68"/>
    </location>
</feature>
<gene>
    <name evidence="6" type="ORF">LP52_15385</name>
</gene>
<dbReference type="RefSeq" id="WP_040274366.1">
    <property type="nucleotide sequence ID" value="NZ_JROO01000029.1"/>
</dbReference>
<evidence type="ECO:0000259" key="5">
    <source>
        <dbReference type="PROSITE" id="PS50977"/>
    </source>
</evidence>
<dbReference type="Pfam" id="PF00440">
    <property type="entry name" value="TetR_N"/>
    <property type="match status" value="1"/>
</dbReference>
<evidence type="ECO:0000256" key="3">
    <source>
        <dbReference type="ARBA" id="ARBA00023163"/>
    </source>
</evidence>
<sequence>MTERSPLDTRERILVAAAMIIAEGGVTARLSVRAVSARAGVSIGSMRHHFPTQQQLRDQVMERIGDWLAPAEWMLDASLPAHERLLRSLRQVLVQAGAGQQARDAMLTTISTFVAVEQTPAVREAYLSIESDGQRRIEGWLNTLADEGFLSRSEAPRHARFLGTVLKGLALQRALPAIDALSQAEEETLATAVSAVLQNSTSAE</sequence>
<dbReference type="PANTHER" id="PTHR47506">
    <property type="entry name" value="TRANSCRIPTIONAL REGULATORY PROTEIN"/>
    <property type="match status" value="1"/>
</dbReference>
<accession>A0A0C2JMI9</accession>
<organism evidence="6 7">
    <name type="scientific">Streptomonospora alba</name>
    <dbReference type="NCBI Taxonomy" id="183763"/>
    <lineage>
        <taxon>Bacteria</taxon>
        <taxon>Bacillati</taxon>
        <taxon>Actinomycetota</taxon>
        <taxon>Actinomycetes</taxon>
        <taxon>Streptosporangiales</taxon>
        <taxon>Nocardiopsidaceae</taxon>
        <taxon>Streptomonospora</taxon>
    </lineage>
</organism>
<dbReference type="STRING" id="183763.LP52_15385"/>
<evidence type="ECO:0000256" key="2">
    <source>
        <dbReference type="ARBA" id="ARBA00023125"/>
    </source>
</evidence>
<protein>
    <submittedName>
        <fullName evidence="6">TetR family transcriptional regulator</fullName>
    </submittedName>
</protein>
<name>A0A0C2JMI9_9ACTN</name>